<sequence>MGSNDAFTAKISEIMDSRGNGTTKFKDLSKSFVPLMDSAESVAVNITAFFNTTDRHDLFIAAQKLKSVYNRLKSYYTVERSKFRTHRTPPPPGVHVGIKTIVELVYIQFDMVEDQISSDLDTNLTMLNSSIVTCCHYVNRGAAVYKIAEKLAKFSVEYARTELRGTTTESRASAVDDVYGELHDIIFKLSFFHPICFASGELSGLTHAEAYEIHLNYKAFIVKFFLGIDRNIGNVLRALFPSSKSTTIATTIFAKSKINNNTSERYKDHTAASPHGGAHGHPGFSGFPEAINPAEAMFVGETGTNRLVSPRRSD</sequence>
<gene>
    <name evidence="1" type="ORF">DdX_18048</name>
</gene>
<name>A0AAD4MLX0_9BILA</name>
<comment type="caution">
    <text evidence="1">The sequence shown here is derived from an EMBL/GenBank/DDBJ whole genome shotgun (WGS) entry which is preliminary data.</text>
</comment>
<dbReference type="EMBL" id="JAKKPZ010000230">
    <property type="protein sequence ID" value="KAI1698182.1"/>
    <property type="molecule type" value="Genomic_DNA"/>
</dbReference>
<evidence type="ECO:0000313" key="1">
    <source>
        <dbReference type="EMBL" id="KAI1698182.1"/>
    </source>
</evidence>
<organism evidence="1 2">
    <name type="scientific">Ditylenchus destructor</name>
    <dbReference type="NCBI Taxonomy" id="166010"/>
    <lineage>
        <taxon>Eukaryota</taxon>
        <taxon>Metazoa</taxon>
        <taxon>Ecdysozoa</taxon>
        <taxon>Nematoda</taxon>
        <taxon>Chromadorea</taxon>
        <taxon>Rhabditida</taxon>
        <taxon>Tylenchina</taxon>
        <taxon>Tylenchomorpha</taxon>
        <taxon>Sphaerularioidea</taxon>
        <taxon>Anguinidae</taxon>
        <taxon>Anguininae</taxon>
        <taxon>Ditylenchus</taxon>
    </lineage>
</organism>
<accession>A0AAD4MLX0</accession>
<evidence type="ECO:0000313" key="2">
    <source>
        <dbReference type="Proteomes" id="UP001201812"/>
    </source>
</evidence>
<reference evidence="1" key="1">
    <citation type="submission" date="2022-01" db="EMBL/GenBank/DDBJ databases">
        <title>Genome Sequence Resource for Two Populations of Ditylenchus destructor, the Migratory Endoparasitic Phytonematode.</title>
        <authorList>
            <person name="Zhang H."/>
            <person name="Lin R."/>
            <person name="Xie B."/>
        </authorList>
    </citation>
    <scope>NUCLEOTIDE SEQUENCE</scope>
    <source>
        <strain evidence="1">BazhouSP</strain>
    </source>
</reference>
<protein>
    <submittedName>
        <fullName evidence="1">Uncharacterized protein</fullName>
    </submittedName>
</protein>
<proteinExistence type="predicted"/>
<dbReference type="Proteomes" id="UP001201812">
    <property type="component" value="Unassembled WGS sequence"/>
</dbReference>
<keyword evidence="2" id="KW-1185">Reference proteome</keyword>
<dbReference type="AlphaFoldDB" id="A0AAD4MLX0"/>